<reference evidence="3 4" key="1">
    <citation type="submission" date="2023-11" db="EMBL/GenBank/DDBJ databases">
        <authorList>
            <person name="Xu M."/>
            <person name="Jiang T."/>
        </authorList>
    </citation>
    <scope>NUCLEOTIDE SEQUENCE [LARGE SCALE GENOMIC DNA]</scope>
    <source>
        <strain evidence="3 4">SD</strain>
    </source>
</reference>
<comment type="caution">
    <text evidence="3">The sequence shown here is derived from an EMBL/GenBank/DDBJ whole genome shotgun (WGS) entry which is preliminary data.</text>
</comment>
<gene>
    <name evidence="3" type="ORF">SK069_14715</name>
</gene>
<dbReference type="EMBL" id="JAXAVX010000008">
    <property type="protein sequence ID" value="MDX8152851.1"/>
    <property type="molecule type" value="Genomic_DNA"/>
</dbReference>
<dbReference type="SUPFAM" id="SSF50341">
    <property type="entry name" value="CheW-like"/>
    <property type="match status" value="1"/>
</dbReference>
<organism evidence="3 4">
    <name type="scientific">Patulibacter brassicae</name>
    <dbReference type="NCBI Taxonomy" id="1705717"/>
    <lineage>
        <taxon>Bacteria</taxon>
        <taxon>Bacillati</taxon>
        <taxon>Actinomycetota</taxon>
        <taxon>Thermoleophilia</taxon>
        <taxon>Solirubrobacterales</taxon>
        <taxon>Patulibacteraceae</taxon>
        <taxon>Patulibacter</taxon>
    </lineage>
</organism>
<feature type="compositionally biased region" description="Low complexity" evidence="1">
    <location>
        <begin position="149"/>
        <end position="168"/>
    </location>
</feature>
<dbReference type="InterPro" id="IPR036061">
    <property type="entry name" value="CheW-like_dom_sf"/>
</dbReference>
<evidence type="ECO:0000256" key="1">
    <source>
        <dbReference type="SAM" id="MobiDB-lite"/>
    </source>
</evidence>
<feature type="domain" description="CheW-like" evidence="2">
    <location>
        <begin position="6"/>
        <end position="140"/>
    </location>
</feature>
<dbReference type="Proteomes" id="UP001277761">
    <property type="component" value="Unassembled WGS sequence"/>
</dbReference>
<evidence type="ECO:0000313" key="3">
    <source>
        <dbReference type="EMBL" id="MDX8152851.1"/>
    </source>
</evidence>
<dbReference type="Gene3D" id="2.40.50.180">
    <property type="entry name" value="CheA-289, Domain 4"/>
    <property type="match status" value="1"/>
</dbReference>
<dbReference type="InterPro" id="IPR039315">
    <property type="entry name" value="CheW"/>
</dbReference>
<keyword evidence="4" id="KW-1185">Reference proteome</keyword>
<dbReference type="PROSITE" id="PS50851">
    <property type="entry name" value="CHEW"/>
    <property type="match status" value="1"/>
</dbReference>
<dbReference type="PANTHER" id="PTHR22617:SF23">
    <property type="entry name" value="CHEMOTAXIS PROTEIN CHEW"/>
    <property type="match status" value="1"/>
</dbReference>
<dbReference type="RefSeq" id="WP_319955006.1">
    <property type="nucleotide sequence ID" value="NZ_JAXAVX010000008.1"/>
</dbReference>
<evidence type="ECO:0000259" key="2">
    <source>
        <dbReference type="PROSITE" id="PS50851"/>
    </source>
</evidence>
<dbReference type="Gene3D" id="2.30.30.40">
    <property type="entry name" value="SH3 Domains"/>
    <property type="match status" value="1"/>
</dbReference>
<protein>
    <submittedName>
        <fullName evidence="3">Chemotaxis protein CheW</fullName>
    </submittedName>
</protein>
<feature type="region of interest" description="Disordered" evidence="1">
    <location>
        <begin position="149"/>
        <end position="177"/>
    </location>
</feature>
<accession>A0ABU4VPM5</accession>
<dbReference type="Pfam" id="PF01584">
    <property type="entry name" value="CheW"/>
    <property type="match status" value="1"/>
</dbReference>
<dbReference type="PANTHER" id="PTHR22617">
    <property type="entry name" value="CHEMOTAXIS SENSOR HISTIDINE KINASE-RELATED"/>
    <property type="match status" value="1"/>
</dbReference>
<evidence type="ECO:0000313" key="4">
    <source>
        <dbReference type="Proteomes" id="UP001277761"/>
    </source>
</evidence>
<dbReference type="SMART" id="SM00260">
    <property type="entry name" value="CheW"/>
    <property type="match status" value="1"/>
</dbReference>
<name>A0ABU4VPM5_9ACTN</name>
<dbReference type="InterPro" id="IPR002545">
    <property type="entry name" value="CheW-lke_dom"/>
</dbReference>
<proteinExistence type="predicted"/>
<sequence>MASHHAQQLVAFTLGAEEYALPIEQVQEIIRYTAPRSVAAGDDAVRGVIALRGKIVPVHDLGGRLGVPPGEGEPTKIIMVEAAQGQVGIVVDDVTEVLTVDAEQVEPAPTAAPAVAGIAQVGDRLVVVLDAAELFGTGVDEAAGDAFAAGPAAAPAPRRADAGPAAEPVADRSLVAR</sequence>